<keyword evidence="5" id="KW-1185">Reference proteome</keyword>
<dbReference type="GO" id="GO:0008239">
    <property type="term" value="F:dipeptidyl-peptidase activity"/>
    <property type="evidence" value="ECO:0007669"/>
    <property type="project" value="InterPro"/>
</dbReference>
<dbReference type="Gene3D" id="2.60.120.260">
    <property type="entry name" value="Galactose-binding domain-like"/>
    <property type="match status" value="1"/>
</dbReference>
<gene>
    <name evidence="4" type="ORF">MBESOW_P4222</name>
</gene>
<dbReference type="InterPro" id="IPR013736">
    <property type="entry name" value="Xaa-Pro_dipept_C"/>
</dbReference>
<dbReference type="SUPFAM" id="SSF53474">
    <property type="entry name" value="alpha/beta-Hydrolases"/>
    <property type="match status" value="1"/>
</dbReference>
<dbReference type="RefSeq" id="WP_130754844.1">
    <property type="nucleotide sequence ID" value="NZ_BBQY01000062.1"/>
</dbReference>
<dbReference type="InterPro" id="IPR000383">
    <property type="entry name" value="Xaa-Pro-like_dom"/>
</dbReference>
<keyword evidence="1" id="KW-0378">Hydrolase</keyword>
<feature type="domain" description="Xaa-Pro dipeptidyl-peptidase C-terminal" evidence="3">
    <location>
        <begin position="358"/>
        <end position="561"/>
    </location>
</feature>
<feature type="region of interest" description="Disordered" evidence="2">
    <location>
        <begin position="152"/>
        <end position="173"/>
    </location>
</feature>
<dbReference type="InterPro" id="IPR029058">
    <property type="entry name" value="AB_hydrolase_fold"/>
</dbReference>
<dbReference type="EMBL" id="BBQY01000062">
    <property type="protein sequence ID" value="GBH33057.1"/>
    <property type="molecule type" value="Genomic_DNA"/>
</dbReference>
<protein>
    <recommendedName>
        <fullName evidence="3">Xaa-Pro dipeptidyl-peptidase C-terminal domain-containing protein</fullName>
    </recommendedName>
</protein>
<evidence type="ECO:0000256" key="2">
    <source>
        <dbReference type="SAM" id="MobiDB-lite"/>
    </source>
</evidence>
<evidence type="ECO:0000259" key="3">
    <source>
        <dbReference type="SMART" id="SM00939"/>
    </source>
</evidence>
<dbReference type="SMART" id="SM00939">
    <property type="entry name" value="PepX_C"/>
    <property type="match status" value="1"/>
</dbReference>
<dbReference type="AlphaFoldDB" id="A0A401J8T8"/>
<dbReference type="InterPro" id="IPR005674">
    <property type="entry name" value="CocE/Ser_esterase"/>
</dbReference>
<dbReference type="Proteomes" id="UP000290975">
    <property type="component" value="Unassembled WGS sequence"/>
</dbReference>
<dbReference type="Pfam" id="PF08530">
    <property type="entry name" value="PepX_C"/>
    <property type="match status" value="1"/>
</dbReference>
<dbReference type="SUPFAM" id="SSF49785">
    <property type="entry name" value="Galactose-binding domain-like"/>
    <property type="match status" value="1"/>
</dbReference>
<dbReference type="InterPro" id="IPR008979">
    <property type="entry name" value="Galactose-bd-like_sf"/>
</dbReference>
<evidence type="ECO:0000313" key="4">
    <source>
        <dbReference type="EMBL" id="GBH33057.1"/>
    </source>
</evidence>
<accession>A0A401J8T8</accession>
<sequence>MYVRSFHCAPYGASSGQTTRLVVTKPSSAIISSAAVALASLLSACGGSDGPNGAELDAAARPQANAFAQYSRPDTFGALLQADLLVPVRDGYRLTCNLHRPAAADGSPAPGKFPSILANFTGYGRTNKPFGNAVTDFSKKGYTILVCNTRGSQGTAGGSPSQPESVTQVNPFSPQEAQDNYDVIEWIATQPWSTGRVGQIGTSYGGITSMSAAGSAPPSLKAVIPVLATHDIYRYFFTDGGIRTAVTGDARGSWATICSIFTGESTCSARLPAEWNAHPVYDAYWAARTVDLNAVKVPVLFVSGMNDFWMGAQDARWQVMNKRDNVATVIGPWNHNIPELGGTEPYSQARPEMTNMYLAWFDRWVAELAAAPLPPKAIVQGIQAAGTSNWDGFAAWPPKGSEDQLFYLTSSGMQKGTPGTGSLSFAVASDGTTAGLTLRSEPFATTTTLAGPVEVKLPLSFSASDANLIANIKSESANGTITDLGYGAYQKASHLESDASPSSRVSGRSYQYTMRVPSKYWTFAAGDRMVLTVTSSDKFVVSDSPAGTVTVALGMDASVRAPMLPR</sequence>
<organism evidence="4 5">
    <name type="scientific">Sphingobium xenophagum</name>
    <dbReference type="NCBI Taxonomy" id="121428"/>
    <lineage>
        <taxon>Bacteria</taxon>
        <taxon>Pseudomonadati</taxon>
        <taxon>Pseudomonadota</taxon>
        <taxon>Alphaproteobacteria</taxon>
        <taxon>Sphingomonadales</taxon>
        <taxon>Sphingomonadaceae</taxon>
        <taxon>Sphingobium</taxon>
    </lineage>
</organism>
<dbReference type="Gene3D" id="3.40.50.1820">
    <property type="entry name" value="alpha/beta hydrolase"/>
    <property type="match status" value="2"/>
</dbReference>
<dbReference type="NCBIfam" id="TIGR00976">
    <property type="entry name" value="CocE_NonD"/>
    <property type="match status" value="1"/>
</dbReference>
<reference evidence="4 5" key="1">
    <citation type="submission" date="2014-12" db="EMBL/GenBank/DDBJ databases">
        <title>Whole genome sequencing of Sphingobium xenophagum OW59.</title>
        <authorList>
            <person name="Ohta Y."/>
            <person name="Nishi S."/>
            <person name="Hatada Y."/>
        </authorList>
    </citation>
    <scope>NUCLEOTIDE SEQUENCE [LARGE SCALE GENOMIC DNA]</scope>
    <source>
        <strain evidence="4 5">OW59</strain>
    </source>
</reference>
<proteinExistence type="predicted"/>
<dbReference type="Pfam" id="PF02129">
    <property type="entry name" value="Peptidase_S15"/>
    <property type="match status" value="1"/>
</dbReference>
<evidence type="ECO:0000313" key="5">
    <source>
        <dbReference type="Proteomes" id="UP000290975"/>
    </source>
</evidence>
<comment type="caution">
    <text evidence="4">The sequence shown here is derived from an EMBL/GenBank/DDBJ whole genome shotgun (WGS) entry which is preliminary data.</text>
</comment>
<name>A0A401J8T8_SPHXE</name>
<evidence type="ECO:0000256" key="1">
    <source>
        <dbReference type="ARBA" id="ARBA00022801"/>
    </source>
</evidence>